<dbReference type="RefSeq" id="XP_044405850.1">
    <property type="nucleotide sequence ID" value="XM_044549915.1"/>
</dbReference>
<dbReference type="Gene3D" id="1.25.70.10">
    <property type="entry name" value="Transcription termination factor 3, mitochondrial"/>
    <property type="match status" value="1"/>
</dbReference>
<dbReference type="EnsemblPlants" id="TraesCS6A02G019800.1">
    <property type="protein sequence ID" value="TraesCS6A02G019800.1.cds1"/>
    <property type="gene ID" value="TraesCS6A02G019800"/>
</dbReference>
<dbReference type="OrthoDB" id="637682at2759"/>
<dbReference type="InterPro" id="IPR003690">
    <property type="entry name" value="MTERF"/>
</dbReference>
<evidence type="ECO:0000313" key="4">
    <source>
        <dbReference type="EnsemblPlants" id="TraesCS6A02G019800.1.cds1"/>
    </source>
</evidence>
<keyword evidence="2" id="KW-0804">Transcription</keyword>
<reference evidence="4" key="1">
    <citation type="submission" date="2018-08" db="EMBL/GenBank/DDBJ databases">
        <authorList>
            <person name="Rossello M."/>
        </authorList>
    </citation>
    <scope>NUCLEOTIDE SEQUENCE [LARGE SCALE GENOMIC DNA]</scope>
    <source>
        <strain evidence="4">cv. Chinese Spring</strain>
    </source>
</reference>
<dbReference type="FunFam" id="1.25.70.10:FF:000016">
    <property type="entry name" value="Mitochondrial transcription termination factor-like"/>
    <property type="match status" value="1"/>
</dbReference>
<evidence type="ECO:0000256" key="2">
    <source>
        <dbReference type="ARBA" id="ARBA00022472"/>
    </source>
</evidence>
<dbReference type="Gramene" id="TraesCS6A02G019800.1">
    <property type="protein sequence ID" value="TraesCS6A02G019800.1.cds1"/>
    <property type="gene ID" value="TraesCS6A02G019800"/>
</dbReference>
<evidence type="ECO:0000313" key="5">
    <source>
        <dbReference type="Proteomes" id="UP000019116"/>
    </source>
</evidence>
<name>A0A3B6NJ41_WHEAT</name>
<dbReference type="GO" id="GO:0009658">
    <property type="term" value="P:chloroplast organization"/>
    <property type="evidence" value="ECO:0000318"/>
    <property type="project" value="GO_Central"/>
</dbReference>
<organism evidence="4">
    <name type="scientific">Triticum aestivum</name>
    <name type="common">Wheat</name>
    <dbReference type="NCBI Taxonomy" id="4565"/>
    <lineage>
        <taxon>Eukaryota</taxon>
        <taxon>Viridiplantae</taxon>
        <taxon>Streptophyta</taxon>
        <taxon>Embryophyta</taxon>
        <taxon>Tracheophyta</taxon>
        <taxon>Spermatophyta</taxon>
        <taxon>Magnoliopsida</taxon>
        <taxon>Liliopsida</taxon>
        <taxon>Poales</taxon>
        <taxon>Poaceae</taxon>
        <taxon>BOP clade</taxon>
        <taxon>Pooideae</taxon>
        <taxon>Triticodae</taxon>
        <taxon>Triticeae</taxon>
        <taxon>Triticinae</taxon>
        <taxon>Triticum</taxon>
    </lineage>
</organism>
<reference evidence="4" key="2">
    <citation type="submission" date="2018-10" db="UniProtKB">
        <authorList>
            <consortium name="EnsemblPlants"/>
        </authorList>
    </citation>
    <scope>IDENTIFICATION</scope>
</reference>
<dbReference type="FunFam" id="1.25.70.10:FF:000001">
    <property type="entry name" value="Mitochondrial transcription termination factor-like"/>
    <property type="match status" value="1"/>
</dbReference>
<dbReference type="InterPro" id="IPR038538">
    <property type="entry name" value="MTERF_sf"/>
</dbReference>
<dbReference type="Gramene" id="TraesCS6A03G0042900.1">
    <property type="protein sequence ID" value="TraesCS6A03G0042900.1.CDS1"/>
    <property type="gene ID" value="TraesCS6A03G0042900"/>
</dbReference>
<comment type="similarity">
    <text evidence="1">Belongs to the mTERF family.</text>
</comment>
<dbReference type="STRING" id="4565.A0A3B6NJ41"/>
<dbReference type="SMART" id="SM00733">
    <property type="entry name" value="Mterf"/>
    <property type="match status" value="4"/>
</dbReference>
<gene>
    <name evidence="4" type="primary">LOC123129958</name>
</gene>
<dbReference type="OMA" id="CISRYPM"/>
<dbReference type="GO" id="GO:0003676">
    <property type="term" value="F:nucleic acid binding"/>
    <property type="evidence" value="ECO:0007669"/>
    <property type="project" value="InterPro"/>
</dbReference>
<keyword evidence="5" id="KW-1185">Reference proteome</keyword>
<sequence length="377" mass="41161">MLRLRGCILPRLLSPPATPLHRLLSAAVSPSPPSFAVEEYLVATCGLTPAQARKASPKLSHLKSPANPDAVLAFLAGLGLSGADLATAIRKDPRLLCAGVETTLAPNVAELTGLGLSRSEIARLVSITGTSFRCKSIVSGLHYCLPLFGSSENLLRALKSGSILSSDLERVVKPNVAFLRECGLATCDIARLCIPMPSLLSISTERIQTAVACVEGLGVPRGSPMFRHALQAVAFLSQEKITAKVEHLKKAFRWSDAEVGIAVSKAPTLLTRTKESLQRRSEFLIYEVWLEPAYIAYRPAMLTYSLEGRLRPRYYVVRFLKENGLLDHDRDYYAAVMISEKVFVQKFICPHKDAAPHLAQDYATACRGEVPARFSFT</sequence>
<dbReference type="PANTHER" id="PTHR13068">
    <property type="entry name" value="CGI-12 PROTEIN-RELATED"/>
    <property type="match status" value="1"/>
</dbReference>
<evidence type="ECO:0000256" key="3">
    <source>
        <dbReference type="ARBA" id="ARBA00022946"/>
    </source>
</evidence>
<dbReference type="Gramene" id="TraesNOR6A03G03270860.1">
    <property type="protein sequence ID" value="TraesNOR6A03G03270860.1.CDS1"/>
    <property type="gene ID" value="TraesNOR6A03G03270860"/>
</dbReference>
<dbReference type="GeneID" id="123129958"/>
<dbReference type="GO" id="GO:0006353">
    <property type="term" value="P:DNA-templated transcription termination"/>
    <property type="evidence" value="ECO:0007669"/>
    <property type="project" value="UniProtKB-KW"/>
</dbReference>
<evidence type="ECO:0000256" key="1">
    <source>
        <dbReference type="ARBA" id="ARBA00007692"/>
    </source>
</evidence>
<keyword evidence="3" id="KW-0809">Transit peptide</keyword>
<dbReference type="GO" id="GO:0009507">
    <property type="term" value="C:chloroplast"/>
    <property type="evidence" value="ECO:0000318"/>
    <property type="project" value="GO_Central"/>
</dbReference>
<keyword evidence="2" id="KW-0806">Transcription termination</keyword>
<protein>
    <submittedName>
        <fullName evidence="4">Uncharacterized protein</fullName>
    </submittedName>
</protein>
<proteinExistence type="inferred from homology"/>
<dbReference type="SMR" id="A0A3B6NJ41"/>
<dbReference type="AlphaFoldDB" id="A0A3B6NJ41"/>
<keyword evidence="2" id="KW-0805">Transcription regulation</keyword>
<dbReference type="PANTHER" id="PTHR13068:SF111">
    <property type="match status" value="1"/>
</dbReference>
<accession>A0A3B6NJ41</accession>
<dbReference type="Gramene" id="TraesJUL6A03G03270010.1">
    <property type="protein sequence ID" value="TraesJUL6A03G03270010.1.CDS1"/>
    <property type="gene ID" value="TraesJUL6A03G03270010"/>
</dbReference>
<dbReference type="Proteomes" id="UP000019116">
    <property type="component" value="Chromosome 6A"/>
</dbReference>
<dbReference type="Pfam" id="PF02536">
    <property type="entry name" value="mTERF"/>
    <property type="match status" value="1"/>
</dbReference>